<comment type="caution">
    <text evidence="1">The sequence shown here is derived from an EMBL/GenBank/DDBJ whole genome shotgun (WGS) entry which is preliminary data.</text>
</comment>
<gene>
    <name evidence="1" type="primary">cas7d</name>
    <name evidence="1" type="ORF">HC246_24585</name>
</gene>
<dbReference type="Proteomes" id="UP000738376">
    <property type="component" value="Unassembled WGS sequence"/>
</dbReference>
<dbReference type="RefSeq" id="WP_169366061.1">
    <property type="nucleotide sequence ID" value="NZ_JAAVJL010000006.1"/>
</dbReference>
<name>A0ABX1LY13_9CYAN</name>
<protein>
    <submittedName>
        <fullName evidence="1">Type I-D CRISPR-associated protein Cas7/Csc2</fullName>
    </submittedName>
</protein>
<accession>A0ABX1LY13</accession>
<sequence>MTFLKSIDSKFFHNEIPYKPMGKYVHFLTVRVTESYPLFQTDGELNKARVSAGIKDENKIPISRLAMFKRKQSTPERLIGRELLRNYGFMTAEECEYNVKFAMNNPDCIIYGFAIGDSGSEKSKVVVDTAFSITPFDESNENFTLNAPYENGTMASKGEKKADGKLDTVIGDTTSRINSQDHIRPQVFFPSIVTLKDPTEAGFLYVFNNLLRTRHYGAQTTRTGRLRNELIGVVFADGEITSNLRWTQAIYDLIPADIIQSIDPLSEDLVMAKAKEAITDLLKEEFVVHHDFIGETFQPLLKEVRAITSSETSIQTVLKAADDEAKAYAVKHIKSKVEKPKADEKPKAGKK</sequence>
<evidence type="ECO:0000313" key="2">
    <source>
        <dbReference type="Proteomes" id="UP000738376"/>
    </source>
</evidence>
<keyword evidence="2" id="KW-1185">Reference proteome</keyword>
<evidence type="ECO:0000313" key="1">
    <source>
        <dbReference type="EMBL" id="NMF61112.1"/>
    </source>
</evidence>
<dbReference type="InterPro" id="IPR017574">
    <property type="entry name" value="CRISPR-assoc_prot_Cas7/Csc2"/>
</dbReference>
<dbReference type="NCBIfam" id="TIGR03157">
    <property type="entry name" value="cas_Csc2"/>
    <property type="match status" value="1"/>
</dbReference>
<dbReference type="Pfam" id="PF18320">
    <property type="entry name" value="Csc2"/>
    <property type="match status" value="1"/>
</dbReference>
<proteinExistence type="predicted"/>
<reference evidence="1 2" key="1">
    <citation type="submission" date="2020-03" db="EMBL/GenBank/DDBJ databases">
        <title>Draft Genome Sequence of 2-Methylisoborneol Producing Pseudanabaena yagii Strain GIHE-NHR1 Isolated from North Han River in South Korea.</title>
        <authorList>
            <person name="Jeong J."/>
        </authorList>
    </citation>
    <scope>NUCLEOTIDE SEQUENCE [LARGE SCALE GENOMIC DNA]</scope>
    <source>
        <strain evidence="1 2">GIHE-NHR1</strain>
    </source>
</reference>
<dbReference type="EMBL" id="JAAVJL010000006">
    <property type="protein sequence ID" value="NMF61112.1"/>
    <property type="molecule type" value="Genomic_DNA"/>
</dbReference>
<organism evidence="1 2">
    <name type="scientific">Pseudanabaena yagii GIHE-NHR1</name>
    <dbReference type="NCBI Taxonomy" id="2722753"/>
    <lineage>
        <taxon>Bacteria</taxon>
        <taxon>Bacillati</taxon>
        <taxon>Cyanobacteriota</taxon>
        <taxon>Cyanophyceae</taxon>
        <taxon>Pseudanabaenales</taxon>
        <taxon>Pseudanabaenaceae</taxon>
        <taxon>Pseudanabaena</taxon>
        <taxon>Pseudanabaena yagii</taxon>
    </lineage>
</organism>